<sequence>MPDPHPLKIKLSQQQRSLLEQLVRRHSSPQGLVERVRVILLAAEGMNNTQIAQKLQLARNTVRTWRKRWSVATERLISIEAKGITDKELLQMMVDSLGDAPRPGTPATFTTEQVVQIVATACESPPSFGRPVSHWTTKELTSEVVKRGIVEQISQRSVRRFLKRGDSTTPSKSLLAQR</sequence>
<dbReference type="Proteomes" id="UP000186657">
    <property type="component" value="Unassembled WGS sequence"/>
</dbReference>
<dbReference type="AlphaFoldDB" id="A0A1U7N4J4"/>
<dbReference type="Gene3D" id="1.10.10.10">
    <property type="entry name" value="Winged helix-like DNA-binding domain superfamily/Winged helix DNA-binding domain"/>
    <property type="match status" value="1"/>
</dbReference>
<dbReference type="RefSeq" id="WP_075901518.1">
    <property type="nucleotide sequence ID" value="NZ_MKZS01000001.1"/>
</dbReference>
<evidence type="ECO:0000313" key="1">
    <source>
        <dbReference type="EMBL" id="OLT60880.1"/>
    </source>
</evidence>
<dbReference type="InterPro" id="IPR036388">
    <property type="entry name" value="WH-like_DNA-bd_sf"/>
</dbReference>
<dbReference type="InterPro" id="IPR009057">
    <property type="entry name" value="Homeodomain-like_sf"/>
</dbReference>
<dbReference type="Pfam" id="PF13384">
    <property type="entry name" value="HTH_23"/>
    <property type="match status" value="1"/>
</dbReference>
<organism evidence="1 2">
    <name type="scientific">Moorena bouillonii PNG</name>
    <dbReference type="NCBI Taxonomy" id="568701"/>
    <lineage>
        <taxon>Bacteria</taxon>
        <taxon>Bacillati</taxon>
        <taxon>Cyanobacteriota</taxon>
        <taxon>Cyanophyceae</taxon>
        <taxon>Coleofasciculales</taxon>
        <taxon>Coleofasciculaceae</taxon>
        <taxon>Moorena</taxon>
    </lineage>
</organism>
<gene>
    <name evidence="1" type="ORF">BJP37_19545</name>
</gene>
<keyword evidence="2" id="KW-1185">Reference proteome</keyword>
<accession>A0A1U7N4J4</accession>
<dbReference type="EMBL" id="MKZS01000001">
    <property type="protein sequence ID" value="OLT60880.1"/>
    <property type="molecule type" value="Genomic_DNA"/>
</dbReference>
<dbReference type="SUPFAM" id="SSF46689">
    <property type="entry name" value="Homeodomain-like"/>
    <property type="match status" value="1"/>
</dbReference>
<comment type="caution">
    <text evidence="1">The sequence shown here is derived from an EMBL/GenBank/DDBJ whole genome shotgun (WGS) entry which is preliminary data.</text>
</comment>
<name>A0A1U7N4J4_9CYAN</name>
<protein>
    <submittedName>
        <fullName evidence="1">Transposase</fullName>
    </submittedName>
</protein>
<proteinExistence type="predicted"/>
<reference evidence="1 2" key="1">
    <citation type="submission" date="2016-10" db="EMBL/GenBank/DDBJ databases">
        <title>Comparative genomics uncovers the prolific and rare metabolic potential of the cyanobacterial genus Moorea.</title>
        <authorList>
            <person name="Leao T."/>
            <person name="Castelao G."/>
            <person name="Korobeynikov A."/>
            <person name="Monroe E.A."/>
            <person name="Podell S."/>
            <person name="Glukhov E."/>
            <person name="Allen E."/>
            <person name="Gerwick W.H."/>
            <person name="Gerwick L."/>
        </authorList>
    </citation>
    <scope>NUCLEOTIDE SEQUENCE [LARGE SCALE GENOMIC DNA]</scope>
    <source>
        <strain evidence="1 2">PNG5-198</strain>
    </source>
</reference>
<evidence type="ECO:0000313" key="2">
    <source>
        <dbReference type="Proteomes" id="UP000186657"/>
    </source>
</evidence>